<dbReference type="Pfam" id="PF02645">
    <property type="entry name" value="DegV"/>
    <property type="match status" value="1"/>
</dbReference>
<dbReference type="SUPFAM" id="SSF82549">
    <property type="entry name" value="DAK1/DegV-like"/>
    <property type="match status" value="1"/>
</dbReference>
<reference evidence="2 3" key="1">
    <citation type="submission" date="2017-09" db="EMBL/GenBank/DDBJ databases">
        <title>Complete Genome Sequences of Two Strains of the Meat Spoilage Bacterium Brochothrix thermosphacta Isolated from Ground Chicken.</title>
        <authorList>
            <person name="Paoli G.C."/>
            <person name="Wijey C."/>
            <person name="Chen C.-Y."/>
            <person name="Nguyen L."/>
            <person name="Yan X."/>
            <person name="Irwin P.L."/>
        </authorList>
    </citation>
    <scope>NUCLEOTIDE SEQUENCE [LARGE SCALE GENOMIC DNA]</scope>
    <source>
        <strain evidence="2 3">BI</strain>
    </source>
</reference>
<organism evidence="2 3">
    <name type="scientific">Brochothrix thermosphacta</name>
    <name type="common">Microbacterium thermosphactum</name>
    <dbReference type="NCBI Taxonomy" id="2756"/>
    <lineage>
        <taxon>Bacteria</taxon>
        <taxon>Bacillati</taxon>
        <taxon>Bacillota</taxon>
        <taxon>Bacilli</taxon>
        <taxon>Bacillales</taxon>
        <taxon>Listeriaceae</taxon>
        <taxon>Brochothrix</taxon>
    </lineage>
</organism>
<dbReference type="Gene3D" id="3.30.1180.10">
    <property type="match status" value="1"/>
</dbReference>
<dbReference type="Gene3D" id="3.40.50.10170">
    <property type="match status" value="1"/>
</dbReference>
<dbReference type="InterPro" id="IPR003797">
    <property type="entry name" value="DegV"/>
</dbReference>
<dbReference type="InterPro" id="IPR050270">
    <property type="entry name" value="DegV_domain_contain"/>
</dbReference>
<dbReference type="STRING" id="2756.BFR44_09990"/>
<dbReference type="GO" id="GO:0008289">
    <property type="term" value="F:lipid binding"/>
    <property type="evidence" value="ECO:0007669"/>
    <property type="project" value="UniProtKB-KW"/>
</dbReference>
<evidence type="ECO:0000313" key="3">
    <source>
        <dbReference type="Proteomes" id="UP000243591"/>
    </source>
</evidence>
<protein>
    <submittedName>
        <fullName evidence="2">DegV family protein</fullName>
    </submittedName>
</protein>
<keyword evidence="1" id="KW-0446">Lipid-binding</keyword>
<keyword evidence="3" id="KW-1185">Reference proteome</keyword>
<dbReference type="OrthoDB" id="9775494at2"/>
<name>A0A1D2KJE1_BROTH</name>
<proteinExistence type="predicted"/>
<dbReference type="InterPro" id="IPR043168">
    <property type="entry name" value="DegV_C"/>
</dbReference>
<dbReference type="PANTHER" id="PTHR33434:SF2">
    <property type="entry name" value="FATTY ACID-BINDING PROTEIN TM_1468"/>
    <property type="match status" value="1"/>
</dbReference>
<dbReference type="EMBL" id="CP023483">
    <property type="protein sequence ID" value="ATF26165.1"/>
    <property type="molecule type" value="Genomic_DNA"/>
</dbReference>
<dbReference type="PROSITE" id="PS51482">
    <property type="entry name" value="DEGV"/>
    <property type="match status" value="1"/>
</dbReference>
<gene>
    <name evidence="2" type="ORF">CNY62_07040</name>
</gene>
<accession>A0A1D2KJE1</accession>
<evidence type="ECO:0000313" key="2">
    <source>
        <dbReference type="EMBL" id="ATF26165.1"/>
    </source>
</evidence>
<sequence>MKIALVSDTTATLDQAVIEKYAIHTVPLTITIDGKSYREQEDLTNKEFYQLLKESDALPTSSQPSPGEWLSLYERLAKTHDAIIVLTLSEKISGTYQTAHAMAQEVKDVDIHVIDSNYSSRPQAYLVEEAGRMIAQDQPITAILAKIEQMIDAMDAYIIVDDLNHLARGGRMSSATALVGSMLKIKPVIRFVDKSLVMFEKIRTQKKAIARVEELFAEVYKNDKQLRATVLHSDVETKAEAIYNEMIVKYPEVEWDVSEFGPVLGTHLGPGALAIVWTIK</sequence>
<dbReference type="RefSeq" id="WP_069118802.1">
    <property type="nucleotide sequence ID" value="NZ_CBCPHX010000006.1"/>
</dbReference>
<evidence type="ECO:0000256" key="1">
    <source>
        <dbReference type="ARBA" id="ARBA00023121"/>
    </source>
</evidence>
<dbReference type="KEGG" id="bths:CNY62_07040"/>
<dbReference type="NCBIfam" id="TIGR00762">
    <property type="entry name" value="DegV"/>
    <property type="match status" value="1"/>
</dbReference>
<dbReference type="PANTHER" id="PTHR33434">
    <property type="entry name" value="DEGV DOMAIN-CONTAINING PROTEIN DR_1986-RELATED"/>
    <property type="match status" value="1"/>
</dbReference>
<dbReference type="AlphaFoldDB" id="A0A1D2KJE1"/>
<dbReference type="Proteomes" id="UP000243591">
    <property type="component" value="Chromosome"/>
</dbReference>